<dbReference type="Proteomes" id="UP000224130">
    <property type="component" value="Unassembled WGS sequence"/>
</dbReference>
<accession>A0A2A9EZE6</accession>
<evidence type="ECO:0000313" key="3">
    <source>
        <dbReference type="Proteomes" id="UP000224130"/>
    </source>
</evidence>
<comment type="caution">
    <text evidence="2">The sequence shown here is derived from an EMBL/GenBank/DDBJ whole genome shotgun (WGS) entry which is preliminary data.</text>
</comment>
<dbReference type="InterPro" id="IPR051783">
    <property type="entry name" value="NAD(P)-dependent_oxidoreduct"/>
</dbReference>
<dbReference type="EMBL" id="PDJJ01000001">
    <property type="protein sequence ID" value="PFG43682.1"/>
    <property type="molecule type" value="Genomic_DNA"/>
</dbReference>
<dbReference type="Pfam" id="PF01370">
    <property type="entry name" value="Epimerase"/>
    <property type="match status" value="1"/>
</dbReference>
<dbReference type="Gene3D" id="3.40.50.720">
    <property type="entry name" value="NAD(P)-binding Rossmann-like Domain"/>
    <property type="match status" value="1"/>
</dbReference>
<dbReference type="RefSeq" id="WP_098465313.1">
    <property type="nucleotide sequence ID" value="NZ_PDJJ01000001.1"/>
</dbReference>
<protein>
    <submittedName>
        <fullName evidence="2">Nucleoside-diphosphate-sugar epimerase</fullName>
    </submittedName>
</protein>
<organism evidence="2 3">
    <name type="scientific">Isoptericola jiangsuensis</name>
    <dbReference type="NCBI Taxonomy" id="548579"/>
    <lineage>
        <taxon>Bacteria</taxon>
        <taxon>Bacillati</taxon>
        <taxon>Actinomycetota</taxon>
        <taxon>Actinomycetes</taxon>
        <taxon>Micrococcales</taxon>
        <taxon>Promicromonosporaceae</taxon>
        <taxon>Isoptericola</taxon>
    </lineage>
</organism>
<name>A0A2A9EZE6_9MICO</name>
<dbReference type="AlphaFoldDB" id="A0A2A9EZE6"/>
<dbReference type="OrthoDB" id="7941246at2"/>
<reference evidence="2 3" key="1">
    <citation type="submission" date="2017-10" db="EMBL/GenBank/DDBJ databases">
        <title>Sequencing the genomes of 1000 actinobacteria strains.</title>
        <authorList>
            <person name="Klenk H.-P."/>
        </authorList>
    </citation>
    <scope>NUCLEOTIDE SEQUENCE [LARGE SCALE GENOMIC DNA]</scope>
    <source>
        <strain evidence="2 3">DSM 21863</strain>
    </source>
</reference>
<dbReference type="PANTHER" id="PTHR48079">
    <property type="entry name" value="PROTEIN YEEZ"/>
    <property type="match status" value="1"/>
</dbReference>
<gene>
    <name evidence="2" type="ORF">ATJ88_2388</name>
</gene>
<proteinExistence type="predicted"/>
<dbReference type="PANTHER" id="PTHR48079:SF6">
    <property type="entry name" value="NAD(P)-BINDING DOMAIN-CONTAINING PROTEIN-RELATED"/>
    <property type="match status" value="1"/>
</dbReference>
<dbReference type="GO" id="GO:0005737">
    <property type="term" value="C:cytoplasm"/>
    <property type="evidence" value="ECO:0007669"/>
    <property type="project" value="TreeGrafter"/>
</dbReference>
<evidence type="ECO:0000313" key="2">
    <source>
        <dbReference type="EMBL" id="PFG43682.1"/>
    </source>
</evidence>
<keyword evidence="3" id="KW-1185">Reference proteome</keyword>
<feature type="domain" description="NAD-dependent epimerase/dehydratase" evidence="1">
    <location>
        <begin position="4"/>
        <end position="210"/>
    </location>
</feature>
<dbReference type="InterPro" id="IPR001509">
    <property type="entry name" value="Epimerase_deHydtase"/>
</dbReference>
<sequence>MQLLVLGGSVFLSRAVVETALARGHDVVALTRGRSGSVPAGARHVVADRDDPLPADLVTGRFDAVVDVGRQPSHVRRAVRAWPDARWVLVSTISVYADDADPAGPGAGRLHEARHDDADLSADPAAYGPLKVACEEIVRAGAPDAVVVRPGLVVGPGDPSGRFTAWPARLRRLTGAPDDGDVLAPGSPDDLVQTIDVRDLATWIVDLAETSVAGTFDAVAPAVPIAAYLAAVARGCGVAPRWRWVDHDRLTALDVRPWSGPRSVPLWLPRPAYDGMPAHDAAPALAAGLTPRPLEDTARDVLAWLDADPDAPVTGLTDAEEAEVLHAVLG</sequence>
<evidence type="ECO:0000259" key="1">
    <source>
        <dbReference type="Pfam" id="PF01370"/>
    </source>
</evidence>
<dbReference type="GO" id="GO:0004029">
    <property type="term" value="F:aldehyde dehydrogenase (NAD+) activity"/>
    <property type="evidence" value="ECO:0007669"/>
    <property type="project" value="TreeGrafter"/>
</dbReference>
<dbReference type="InterPro" id="IPR036291">
    <property type="entry name" value="NAD(P)-bd_dom_sf"/>
</dbReference>
<dbReference type="SUPFAM" id="SSF51735">
    <property type="entry name" value="NAD(P)-binding Rossmann-fold domains"/>
    <property type="match status" value="1"/>
</dbReference>